<keyword evidence="2" id="KW-1185">Reference proteome</keyword>
<gene>
    <name evidence="1" type="ORF">SPIL2461_LOCUS10153</name>
</gene>
<sequence>MVVPLALQEGFWTAYCTYFVMGFLEGPSFQTTGSMLSKSIHAKERATASSLADSGGSVGRLLALGGGGWRAARDWQTRCLGPEDVLAHIVFVAHLCSVLCACQCRLRLRQVLGVPAATAAFYMMCPQVLEICKTLQVFKPLLRTLRTGLSGAKNAFLRQSTAHFLGA</sequence>
<dbReference type="EMBL" id="CAJNIZ010018557">
    <property type="protein sequence ID" value="CAE7411935.1"/>
    <property type="molecule type" value="Genomic_DNA"/>
</dbReference>
<dbReference type="OrthoDB" id="2985014at2759"/>
<dbReference type="SUPFAM" id="SSF103473">
    <property type="entry name" value="MFS general substrate transporter"/>
    <property type="match status" value="1"/>
</dbReference>
<accession>A0A812R056</accession>
<dbReference type="InterPro" id="IPR036259">
    <property type="entry name" value="MFS_trans_sf"/>
</dbReference>
<organism evidence="1 2">
    <name type="scientific">Symbiodinium pilosum</name>
    <name type="common">Dinoflagellate</name>
    <dbReference type="NCBI Taxonomy" id="2952"/>
    <lineage>
        <taxon>Eukaryota</taxon>
        <taxon>Sar</taxon>
        <taxon>Alveolata</taxon>
        <taxon>Dinophyceae</taxon>
        <taxon>Suessiales</taxon>
        <taxon>Symbiodiniaceae</taxon>
        <taxon>Symbiodinium</taxon>
    </lineage>
</organism>
<dbReference type="Proteomes" id="UP000649617">
    <property type="component" value="Unassembled WGS sequence"/>
</dbReference>
<dbReference type="Gene3D" id="1.20.1250.20">
    <property type="entry name" value="MFS general substrate transporter like domains"/>
    <property type="match status" value="1"/>
</dbReference>
<evidence type="ECO:0000313" key="1">
    <source>
        <dbReference type="EMBL" id="CAE7411935.1"/>
    </source>
</evidence>
<reference evidence="1" key="1">
    <citation type="submission" date="2021-02" db="EMBL/GenBank/DDBJ databases">
        <authorList>
            <person name="Dougan E. K."/>
            <person name="Rhodes N."/>
            <person name="Thang M."/>
            <person name="Chan C."/>
        </authorList>
    </citation>
    <scope>NUCLEOTIDE SEQUENCE</scope>
</reference>
<name>A0A812R056_SYMPI</name>
<evidence type="ECO:0000313" key="2">
    <source>
        <dbReference type="Proteomes" id="UP000649617"/>
    </source>
</evidence>
<protein>
    <submittedName>
        <fullName evidence="1">Uncharacterized protein</fullName>
    </submittedName>
</protein>
<proteinExistence type="predicted"/>
<comment type="caution">
    <text evidence="1">The sequence shown here is derived from an EMBL/GenBank/DDBJ whole genome shotgun (WGS) entry which is preliminary data.</text>
</comment>
<dbReference type="AlphaFoldDB" id="A0A812R056"/>